<dbReference type="AlphaFoldDB" id="A0A6N2KW48"/>
<protein>
    <submittedName>
        <fullName evidence="1">Uncharacterized protein</fullName>
    </submittedName>
</protein>
<accession>A0A6N2KW48</accession>
<evidence type="ECO:0000313" key="1">
    <source>
        <dbReference type="EMBL" id="VFU32165.1"/>
    </source>
</evidence>
<dbReference type="EMBL" id="CAADRP010000779">
    <property type="protein sequence ID" value="VFU32165.1"/>
    <property type="molecule type" value="Genomic_DNA"/>
</dbReference>
<name>A0A6N2KW48_SALVM</name>
<reference evidence="1" key="1">
    <citation type="submission" date="2019-03" db="EMBL/GenBank/DDBJ databases">
        <authorList>
            <person name="Mank J."/>
            <person name="Almeida P."/>
        </authorList>
    </citation>
    <scope>NUCLEOTIDE SEQUENCE</scope>
    <source>
        <strain evidence="1">78183</strain>
    </source>
</reference>
<organism evidence="1">
    <name type="scientific">Salix viminalis</name>
    <name type="common">Common osier</name>
    <name type="synonym">Basket willow</name>
    <dbReference type="NCBI Taxonomy" id="40686"/>
    <lineage>
        <taxon>Eukaryota</taxon>
        <taxon>Viridiplantae</taxon>
        <taxon>Streptophyta</taxon>
        <taxon>Embryophyta</taxon>
        <taxon>Tracheophyta</taxon>
        <taxon>Spermatophyta</taxon>
        <taxon>Magnoliopsida</taxon>
        <taxon>eudicotyledons</taxon>
        <taxon>Gunneridae</taxon>
        <taxon>Pentapetalae</taxon>
        <taxon>rosids</taxon>
        <taxon>fabids</taxon>
        <taxon>Malpighiales</taxon>
        <taxon>Salicaceae</taxon>
        <taxon>Saliceae</taxon>
        <taxon>Salix</taxon>
    </lineage>
</organism>
<sequence length="67" mass="7156">MKPQEVGLAVEAWGSWVRIRLGANNSLGPSDLGEALDLTVVHLWKTCLPRSCAPSGLVRLSGLDTRG</sequence>
<gene>
    <name evidence="1" type="ORF">SVIM_LOCUS139676</name>
</gene>
<proteinExistence type="predicted"/>